<keyword evidence="2" id="KW-0472">Membrane</keyword>
<evidence type="ECO:0000256" key="1">
    <source>
        <dbReference type="SAM" id="MobiDB-lite"/>
    </source>
</evidence>
<comment type="caution">
    <text evidence="3">The sequence shown here is derived from an EMBL/GenBank/DDBJ whole genome shotgun (WGS) entry which is preliminary data.</text>
</comment>
<dbReference type="RefSeq" id="WP_345263449.1">
    <property type="nucleotide sequence ID" value="NZ_BAABIM010000001.1"/>
</dbReference>
<protein>
    <recommendedName>
        <fullName evidence="5">Membrane protein related to de Novo purine biosynthesis</fullName>
    </recommendedName>
</protein>
<feature type="region of interest" description="Disordered" evidence="1">
    <location>
        <begin position="1"/>
        <end position="29"/>
    </location>
</feature>
<feature type="transmembrane region" description="Helical" evidence="2">
    <location>
        <begin position="320"/>
        <end position="339"/>
    </location>
</feature>
<feature type="transmembrane region" description="Helical" evidence="2">
    <location>
        <begin position="177"/>
        <end position="200"/>
    </location>
</feature>
<keyword evidence="2" id="KW-0812">Transmembrane</keyword>
<feature type="transmembrane region" description="Helical" evidence="2">
    <location>
        <begin position="90"/>
        <end position="113"/>
    </location>
</feature>
<feature type="transmembrane region" description="Helical" evidence="2">
    <location>
        <begin position="33"/>
        <end position="63"/>
    </location>
</feature>
<feature type="transmembrane region" description="Helical" evidence="2">
    <location>
        <begin position="212"/>
        <end position="237"/>
    </location>
</feature>
<dbReference type="Pfam" id="PF19877">
    <property type="entry name" value="DUF6350"/>
    <property type="match status" value="1"/>
</dbReference>
<sequence length="419" mass="41651">MTSLLPPASRRRGQETPPTSPSSQSSPSVPRPLALVAALGGVTAAAAPLVVFLGFGVVGWFLADGGAHGAPRDGLRAGALVWLAGHGSGVTVQGAAVTAVPLGVTLVAAWAVWRVSRRVGELVAPHGPDAPALADGARDWTVPLAGSLFAASYATVAVLACSVAATPATQPEPARVLVWSLSLCLAVALPAIAVGGGRLATWAALLPLPVRACLAAVRALLLTWFLVCAVALAAAFLLDLSTAANISSQLGAGPGDLVMLGLLMLLAVPNAMAFTGAYLLGPGFSLGVGTLVTPQVAVVGALPLVPLLAALPDDGAAPGWVAWLAALPVLVAALAVGRAQLRVPTLRWDEALLRGCGAGVLAGVVVAVTAGLSGGAVGPGRMREVGPVALDVLVHAVTAFGLGGLLGAAAVTWWQRRSA</sequence>
<feature type="transmembrane region" description="Helical" evidence="2">
    <location>
        <begin position="351"/>
        <end position="372"/>
    </location>
</feature>
<evidence type="ECO:0000313" key="4">
    <source>
        <dbReference type="Proteomes" id="UP001500621"/>
    </source>
</evidence>
<keyword evidence="2" id="KW-1133">Transmembrane helix</keyword>
<reference evidence="4" key="1">
    <citation type="journal article" date="2019" name="Int. J. Syst. Evol. Microbiol.">
        <title>The Global Catalogue of Microorganisms (GCM) 10K type strain sequencing project: providing services to taxonomists for standard genome sequencing and annotation.</title>
        <authorList>
            <consortium name="The Broad Institute Genomics Platform"/>
            <consortium name="The Broad Institute Genome Sequencing Center for Infectious Disease"/>
            <person name="Wu L."/>
            <person name="Ma J."/>
        </authorList>
    </citation>
    <scope>NUCLEOTIDE SEQUENCE [LARGE SCALE GENOMIC DNA]</scope>
    <source>
        <strain evidence="4">JCM 18127</strain>
    </source>
</reference>
<keyword evidence="4" id="KW-1185">Reference proteome</keyword>
<dbReference type="EMBL" id="BAABIM010000001">
    <property type="protein sequence ID" value="GAA4675633.1"/>
    <property type="molecule type" value="Genomic_DNA"/>
</dbReference>
<dbReference type="Proteomes" id="UP001500621">
    <property type="component" value="Unassembled WGS sequence"/>
</dbReference>
<feature type="transmembrane region" description="Helical" evidence="2">
    <location>
        <begin position="144"/>
        <end position="165"/>
    </location>
</feature>
<accession>A0ABP8W0I9</accession>
<evidence type="ECO:0008006" key="5">
    <source>
        <dbReference type="Google" id="ProtNLM"/>
    </source>
</evidence>
<organism evidence="3 4">
    <name type="scientific">Nocardioides nanhaiensis</name>
    <dbReference type="NCBI Taxonomy" id="1476871"/>
    <lineage>
        <taxon>Bacteria</taxon>
        <taxon>Bacillati</taxon>
        <taxon>Actinomycetota</taxon>
        <taxon>Actinomycetes</taxon>
        <taxon>Propionibacteriales</taxon>
        <taxon>Nocardioidaceae</taxon>
        <taxon>Nocardioides</taxon>
    </lineage>
</organism>
<dbReference type="InterPro" id="IPR045931">
    <property type="entry name" value="DUF6350"/>
</dbReference>
<proteinExistence type="predicted"/>
<name>A0ABP8W0I9_9ACTN</name>
<feature type="transmembrane region" description="Helical" evidence="2">
    <location>
        <begin position="286"/>
        <end position="308"/>
    </location>
</feature>
<gene>
    <name evidence="3" type="ORF">GCM10023226_11030</name>
</gene>
<evidence type="ECO:0000256" key="2">
    <source>
        <dbReference type="SAM" id="Phobius"/>
    </source>
</evidence>
<feature type="transmembrane region" description="Helical" evidence="2">
    <location>
        <begin position="257"/>
        <end position="279"/>
    </location>
</feature>
<feature type="transmembrane region" description="Helical" evidence="2">
    <location>
        <begin position="392"/>
        <end position="414"/>
    </location>
</feature>
<evidence type="ECO:0000313" key="3">
    <source>
        <dbReference type="EMBL" id="GAA4675633.1"/>
    </source>
</evidence>